<evidence type="ECO:0000313" key="3">
    <source>
        <dbReference type="EMBL" id="KAA5534841.1"/>
    </source>
</evidence>
<protein>
    <recommendedName>
        <fullName evidence="2">DUF5777 domain-containing protein</fullName>
    </recommendedName>
</protein>
<organism evidence="3 4">
    <name type="scientific">Taibaiella lutea</name>
    <dbReference type="NCBI Taxonomy" id="2608001"/>
    <lineage>
        <taxon>Bacteria</taxon>
        <taxon>Pseudomonadati</taxon>
        <taxon>Bacteroidota</taxon>
        <taxon>Chitinophagia</taxon>
        <taxon>Chitinophagales</taxon>
        <taxon>Chitinophagaceae</taxon>
        <taxon>Taibaiella</taxon>
    </lineage>
</organism>
<evidence type="ECO:0000256" key="1">
    <source>
        <dbReference type="SAM" id="SignalP"/>
    </source>
</evidence>
<keyword evidence="1" id="KW-0732">Signal</keyword>
<gene>
    <name evidence="3" type="ORF">F0919_09545</name>
</gene>
<name>A0A5M6CI08_9BACT</name>
<feature type="domain" description="DUF5777" evidence="2">
    <location>
        <begin position="52"/>
        <end position="297"/>
    </location>
</feature>
<proteinExistence type="predicted"/>
<dbReference type="Pfam" id="PF19089">
    <property type="entry name" value="DUF5777"/>
    <property type="match status" value="1"/>
</dbReference>
<dbReference type="AlphaFoldDB" id="A0A5M6CI08"/>
<sequence length="309" mass="34439">MNRLLRLSFLLLIFGCFSISDTNAQDDHADSLLNMLNENQKPSGPNYTVATFKSTRIINGQSIENLGKGVLDFQVSHRFGTLNQSFNNFFGLDNAVTKLSFDYGLLDWLTIGVGRGTYEKEYNGFVKAKIVRQTEDNKMPVSLSYVGGIYLQTLQMNLPNGESYPFGNRLSYMNQLLIARKFSSHISLQLMPTHIHYNVVPTSSEPNNIFAIGAAGRVKVTKRMAITGEYYYVIPGASLEGYHNALSVGLDIETGGHVFQLLFTNANAINERVVIGQTSGRWSKGDIHFGFNISRVFTIVKPKGYSGEY</sequence>
<accession>A0A5M6CI08</accession>
<dbReference type="InterPro" id="IPR045916">
    <property type="entry name" value="DUF5777"/>
</dbReference>
<feature type="chain" id="PRO_5024290192" description="DUF5777 domain-containing protein" evidence="1">
    <location>
        <begin position="25"/>
        <end position="309"/>
    </location>
</feature>
<dbReference type="RefSeq" id="WP_150032520.1">
    <property type="nucleotide sequence ID" value="NZ_VWSH01000002.1"/>
</dbReference>
<dbReference type="EMBL" id="VWSH01000002">
    <property type="protein sequence ID" value="KAA5534841.1"/>
    <property type="molecule type" value="Genomic_DNA"/>
</dbReference>
<comment type="caution">
    <text evidence="3">The sequence shown here is derived from an EMBL/GenBank/DDBJ whole genome shotgun (WGS) entry which is preliminary data.</text>
</comment>
<evidence type="ECO:0000259" key="2">
    <source>
        <dbReference type="Pfam" id="PF19089"/>
    </source>
</evidence>
<evidence type="ECO:0000313" key="4">
    <source>
        <dbReference type="Proteomes" id="UP000323632"/>
    </source>
</evidence>
<feature type="signal peptide" evidence="1">
    <location>
        <begin position="1"/>
        <end position="24"/>
    </location>
</feature>
<keyword evidence="4" id="KW-1185">Reference proteome</keyword>
<dbReference type="Proteomes" id="UP000323632">
    <property type="component" value="Unassembled WGS sequence"/>
</dbReference>
<reference evidence="3 4" key="1">
    <citation type="submission" date="2019-09" db="EMBL/GenBank/DDBJ databases">
        <title>Genome sequence and assembly of Taibaiella sp.</title>
        <authorList>
            <person name="Chhetri G."/>
        </authorList>
    </citation>
    <scope>NUCLEOTIDE SEQUENCE [LARGE SCALE GENOMIC DNA]</scope>
    <source>
        <strain evidence="3 4">KVB11</strain>
    </source>
</reference>